<dbReference type="KEGG" id="dhy:DESAM_20600"/>
<dbReference type="EMBL" id="FO203522">
    <property type="protein sequence ID" value="CCO22887.1"/>
    <property type="molecule type" value="Genomic_DNA"/>
</dbReference>
<accession>L0R9J0</accession>
<feature type="signal peptide" evidence="1">
    <location>
        <begin position="1"/>
        <end position="22"/>
    </location>
</feature>
<dbReference type="HOGENOM" id="CLU_715197_0_0_7"/>
<organism evidence="2 3">
    <name type="scientific">Maridesulfovibrio hydrothermalis AM13 = DSM 14728</name>
    <dbReference type="NCBI Taxonomy" id="1121451"/>
    <lineage>
        <taxon>Bacteria</taxon>
        <taxon>Pseudomonadati</taxon>
        <taxon>Thermodesulfobacteriota</taxon>
        <taxon>Desulfovibrionia</taxon>
        <taxon>Desulfovibrionales</taxon>
        <taxon>Desulfovibrionaceae</taxon>
        <taxon>Maridesulfovibrio</taxon>
    </lineage>
</organism>
<name>L0R9J0_9BACT</name>
<evidence type="ECO:0000313" key="3">
    <source>
        <dbReference type="Proteomes" id="UP000010808"/>
    </source>
</evidence>
<evidence type="ECO:0000256" key="1">
    <source>
        <dbReference type="SAM" id="SignalP"/>
    </source>
</evidence>
<reference evidence="2 3" key="1">
    <citation type="submission" date="2012-10" db="EMBL/GenBank/DDBJ databases">
        <authorList>
            <person name="Genoscope - CEA"/>
        </authorList>
    </citation>
    <scope>NUCLEOTIDE SEQUENCE [LARGE SCALE GENOMIC DNA]</scope>
    <source>
        <strain evidence="3">AM13 / DSM 14728</strain>
    </source>
</reference>
<gene>
    <name evidence="2" type="ORF">DESAM_20600</name>
</gene>
<dbReference type="PATRIC" id="fig|1121451.3.peg.861"/>
<dbReference type="Proteomes" id="UP000010808">
    <property type="component" value="Chromosome"/>
</dbReference>
<dbReference type="AlphaFoldDB" id="L0R9J0"/>
<dbReference type="OrthoDB" id="5447346at2"/>
<keyword evidence="3" id="KW-1185">Reference proteome</keyword>
<keyword evidence="1" id="KW-0732">Signal</keyword>
<dbReference type="RefSeq" id="WP_015335495.1">
    <property type="nucleotide sequence ID" value="NC_020055.1"/>
</dbReference>
<proteinExistence type="predicted"/>
<evidence type="ECO:0000313" key="2">
    <source>
        <dbReference type="EMBL" id="CCO22887.1"/>
    </source>
</evidence>
<feature type="chain" id="PRO_5003947189" evidence="1">
    <location>
        <begin position="23"/>
        <end position="386"/>
    </location>
</feature>
<protein>
    <submittedName>
        <fullName evidence="2">Uncharacterized protein</fullName>
    </submittedName>
</protein>
<dbReference type="eggNOG" id="ENOG50320GQ">
    <property type="taxonomic scope" value="Bacteria"/>
</dbReference>
<sequence length="386" mass="43205">MKVRLILITLFILIVTALPALAQDDCPSIFKAELENLPGIKSVVQDQNGFLAILDSAEKIEATRKVSSIKALRKKTNPGQCDFSGVAVAIMDSNLQLVKSSTDSALNRDDVTKLLYKYVYDLSPVEVEENLKGYERLSERSPQNSYYAARKKHYIKRINLIKARNEFIAQCLKEARKDKSIVDLKVKKDFYLFVTATENAAETAAAFLEKVVATTQKPEKKLCVIAYSKDLSSKETNCPDEYKKNLVETEEELLMRHVQSLPSYQIQRNINGYKALKALNPNSTLYTRKLAAYEIKLQGLNKFLNISFVNGNRVFTKSSSKGSTLFASVNKEALKGKSQSAKLKLFKTLAAYYAHTGKAYPRCVLKNSAGKTLGTISCGKTRCSFR</sequence>